<dbReference type="PANTHER" id="PTHR12461">
    <property type="entry name" value="HYPOXIA-INDUCIBLE FACTOR 1 ALPHA INHIBITOR-RELATED"/>
    <property type="match status" value="1"/>
</dbReference>
<dbReference type="InterPro" id="IPR003347">
    <property type="entry name" value="JmjC_dom"/>
</dbReference>
<sequence>MTSSNMADERDVNKAKLREVERTSLASDYDPEKLRINLLNRTKPVVFNGAASLWPCSRWSPEFLASELGDLRTKFRFCVREKSSSNENGFKRAIMETECEFEEATFLEFVQWVDGFSEKSGLLSRFQRDSYWCYADYKYMAELFRDFPHLRRSVKWDSFGFPQRSGDESTIWIGSAEASTPCHVDTYGCNLVAQIYGQKKWTLFPPEETPKLYPTRIPYEESSVFSQVNIDNPDLSRFPAFASAVRYEVTLAPGDVLFVPKKWWHYVQSLDTSISINTWIELESDHIERVREAIIKTLVCALKNEEGADESVWVNPSEDIGTYRQNMEYLHQALSAVKQREHENAERAMKNIKEPLCSLEETQQRVLNEYKDKLCTDDLIHCITTPDVVDLLMEKLLGKFGISQMCSLPLKSSPRDEKVCSVDKIPSSTIPSEGGGLHKTSEGQEVEKHLPCKRKCVDK</sequence>
<feature type="domain" description="JmjC" evidence="5">
    <location>
        <begin position="136"/>
        <end position="295"/>
    </location>
</feature>
<evidence type="ECO:0000256" key="4">
    <source>
        <dbReference type="SAM" id="MobiDB-lite"/>
    </source>
</evidence>
<keyword evidence="7" id="KW-1185">Reference proteome</keyword>
<organism evidence="6 7">
    <name type="scientific">Porites lobata</name>
    <dbReference type="NCBI Taxonomy" id="104759"/>
    <lineage>
        <taxon>Eukaryota</taxon>
        <taxon>Metazoa</taxon>
        <taxon>Cnidaria</taxon>
        <taxon>Anthozoa</taxon>
        <taxon>Hexacorallia</taxon>
        <taxon>Scleractinia</taxon>
        <taxon>Fungiina</taxon>
        <taxon>Poritidae</taxon>
        <taxon>Porites</taxon>
    </lineage>
</organism>
<reference evidence="6 7" key="1">
    <citation type="submission" date="2022-05" db="EMBL/GenBank/DDBJ databases">
        <authorList>
            <consortium name="Genoscope - CEA"/>
            <person name="William W."/>
        </authorList>
    </citation>
    <scope>NUCLEOTIDE SEQUENCE [LARGE SCALE GENOMIC DNA]</scope>
</reference>
<dbReference type="SUPFAM" id="SSF51197">
    <property type="entry name" value="Clavaminate synthase-like"/>
    <property type="match status" value="1"/>
</dbReference>
<evidence type="ECO:0000259" key="5">
    <source>
        <dbReference type="PROSITE" id="PS51184"/>
    </source>
</evidence>
<evidence type="ECO:0000313" key="6">
    <source>
        <dbReference type="EMBL" id="CAH3164581.1"/>
    </source>
</evidence>
<dbReference type="Pfam" id="PF13621">
    <property type="entry name" value="Cupin_8"/>
    <property type="match status" value="1"/>
</dbReference>
<comment type="caution">
    <text evidence="6">The sequence shown here is derived from an EMBL/GenBank/DDBJ whole genome shotgun (WGS) entry which is preliminary data.</text>
</comment>
<evidence type="ECO:0000256" key="2">
    <source>
        <dbReference type="ARBA" id="ARBA00022490"/>
    </source>
</evidence>
<protein>
    <recommendedName>
        <fullName evidence="5">JmjC domain-containing protein</fullName>
    </recommendedName>
</protein>
<accession>A0ABN8QI14</accession>
<keyword evidence="2" id="KW-0963">Cytoplasm</keyword>
<name>A0ABN8QI14_9CNID</name>
<evidence type="ECO:0000313" key="7">
    <source>
        <dbReference type="Proteomes" id="UP001159405"/>
    </source>
</evidence>
<gene>
    <name evidence="6" type="ORF">PLOB_00006886</name>
</gene>
<dbReference type="SMART" id="SM00558">
    <property type="entry name" value="JmjC"/>
    <property type="match status" value="1"/>
</dbReference>
<feature type="region of interest" description="Disordered" evidence="4">
    <location>
        <begin position="425"/>
        <end position="446"/>
    </location>
</feature>
<dbReference type="InterPro" id="IPR041667">
    <property type="entry name" value="Cupin_8"/>
</dbReference>
<dbReference type="PANTHER" id="PTHR12461:SF43">
    <property type="entry name" value="HSPB1-ASSOCIATED PROTEIN 1"/>
    <property type="match status" value="1"/>
</dbReference>
<dbReference type="PROSITE" id="PS51184">
    <property type="entry name" value="JMJC"/>
    <property type="match status" value="1"/>
</dbReference>
<comment type="subcellular location">
    <subcellularLocation>
        <location evidence="1">Cytoplasm</location>
    </subcellularLocation>
</comment>
<dbReference type="Gene3D" id="2.60.120.650">
    <property type="entry name" value="Cupin"/>
    <property type="match status" value="1"/>
</dbReference>
<evidence type="ECO:0000256" key="3">
    <source>
        <dbReference type="ARBA" id="ARBA00037342"/>
    </source>
</evidence>
<dbReference type="Proteomes" id="UP001159405">
    <property type="component" value="Unassembled WGS sequence"/>
</dbReference>
<comment type="function">
    <text evidence="3">May play a role in cellular stress response.</text>
</comment>
<evidence type="ECO:0000256" key="1">
    <source>
        <dbReference type="ARBA" id="ARBA00004496"/>
    </source>
</evidence>
<dbReference type="EMBL" id="CALNXK010000130">
    <property type="protein sequence ID" value="CAH3164581.1"/>
    <property type="molecule type" value="Genomic_DNA"/>
</dbReference>
<proteinExistence type="predicted"/>